<dbReference type="NCBIfam" id="TIGR03317">
    <property type="entry name" value="ygfZ_signature"/>
    <property type="match status" value="1"/>
</dbReference>
<protein>
    <submittedName>
        <fullName evidence="2">YgfZ/GcvT domain-containing protein</fullName>
    </submittedName>
</protein>
<dbReference type="Proteomes" id="UP001595967">
    <property type="component" value="Unassembled WGS sequence"/>
</dbReference>
<sequence length="300" mass="32053">MTETFSGASPLPHWGVIRAQGADAATFIHSQLTQDFLLLGPESARLAAFCNAKGRMQASFIAIRPSAEDILLVCERDLLPQVLKRLRMFVLRAKCQLEDASAAFTLLGLTGSAVPAGLNTPWQVLPQGAAQVIGLYPAQGQARALWLAPAGTPAPNVAPLAPAIWRWLEVMSGVPLVSQAIYEQLVPQMLNYESVGGVNFKKGCYPGQEIVARSQFRGTLKRRAYLAQASAEVPPGAEVFATNNVEQPVGVVVLSAPNPVQIGQWSAVIAMQTGAAEQTLHSNGVALTLLPLPYPLRDDI</sequence>
<proteinExistence type="predicted"/>
<name>A0ABV9GUE0_9BURK</name>
<dbReference type="InterPro" id="IPR027266">
    <property type="entry name" value="TrmE/GcvT-like"/>
</dbReference>
<dbReference type="InterPro" id="IPR045179">
    <property type="entry name" value="YgfZ/GcvT"/>
</dbReference>
<dbReference type="PANTHER" id="PTHR22602:SF0">
    <property type="entry name" value="TRANSFERASE CAF17, MITOCHONDRIAL-RELATED"/>
    <property type="match status" value="1"/>
</dbReference>
<dbReference type="SUPFAM" id="SSF103025">
    <property type="entry name" value="Folate-binding domain"/>
    <property type="match status" value="1"/>
</dbReference>
<evidence type="ECO:0000313" key="3">
    <source>
        <dbReference type="Proteomes" id="UP001595967"/>
    </source>
</evidence>
<evidence type="ECO:0000256" key="1">
    <source>
        <dbReference type="ARBA" id="ARBA00022946"/>
    </source>
</evidence>
<keyword evidence="3" id="KW-1185">Reference proteome</keyword>
<accession>A0ABV9GUE0</accession>
<reference evidence="3" key="1">
    <citation type="journal article" date="2019" name="Int. J. Syst. Evol. Microbiol.">
        <title>The Global Catalogue of Microorganisms (GCM) 10K type strain sequencing project: providing services to taxonomists for standard genome sequencing and annotation.</title>
        <authorList>
            <consortium name="The Broad Institute Genomics Platform"/>
            <consortium name="The Broad Institute Genome Sequencing Center for Infectious Disease"/>
            <person name="Wu L."/>
            <person name="Ma J."/>
        </authorList>
    </citation>
    <scope>NUCLEOTIDE SEQUENCE [LARGE SCALE GENOMIC DNA]</scope>
    <source>
        <strain evidence="3">JCM 11650</strain>
    </source>
</reference>
<keyword evidence="1" id="KW-0809">Transit peptide</keyword>
<dbReference type="Gene3D" id="3.30.1360.120">
    <property type="entry name" value="Probable tRNA modification gtpase trme, domain 1"/>
    <property type="match status" value="1"/>
</dbReference>
<organism evidence="2 3">
    <name type="scientific">Comamonas nitrativorans</name>
    <dbReference type="NCBI Taxonomy" id="108437"/>
    <lineage>
        <taxon>Bacteria</taxon>
        <taxon>Pseudomonadati</taxon>
        <taxon>Pseudomonadota</taxon>
        <taxon>Betaproteobacteria</taxon>
        <taxon>Burkholderiales</taxon>
        <taxon>Comamonadaceae</taxon>
        <taxon>Comamonas</taxon>
    </lineage>
</organism>
<gene>
    <name evidence="2" type="ORF">ACFO3A_02880</name>
</gene>
<dbReference type="InterPro" id="IPR017703">
    <property type="entry name" value="YgfZ/GCV_T_CS"/>
</dbReference>
<dbReference type="PIRSF" id="PIRSF006487">
    <property type="entry name" value="GcvT"/>
    <property type="match status" value="1"/>
</dbReference>
<comment type="caution">
    <text evidence="2">The sequence shown here is derived from an EMBL/GenBank/DDBJ whole genome shotgun (WGS) entry which is preliminary data.</text>
</comment>
<dbReference type="EMBL" id="JBHSEW010000002">
    <property type="protein sequence ID" value="MFC4621159.1"/>
    <property type="molecule type" value="Genomic_DNA"/>
</dbReference>
<evidence type="ECO:0000313" key="2">
    <source>
        <dbReference type="EMBL" id="MFC4621159.1"/>
    </source>
</evidence>
<dbReference type="RefSeq" id="WP_377723832.1">
    <property type="nucleotide sequence ID" value="NZ_JBHSEW010000002.1"/>
</dbReference>
<dbReference type="PANTHER" id="PTHR22602">
    <property type="entry name" value="TRANSFERASE CAF17, MITOCHONDRIAL-RELATED"/>
    <property type="match status" value="1"/>
</dbReference>
<dbReference type="Gene3D" id="2.40.30.160">
    <property type="match status" value="1"/>
</dbReference>